<dbReference type="EMBL" id="AP022870">
    <property type="protein sequence ID" value="BCB74979.1"/>
    <property type="molecule type" value="Genomic_DNA"/>
</dbReference>
<dbReference type="PROSITE" id="PS00165">
    <property type="entry name" value="DEHYDRATASE_SER_THR"/>
    <property type="match status" value="1"/>
</dbReference>
<dbReference type="EC" id="4.3.1.19" evidence="4"/>
<evidence type="ECO:0000313" key="10">
    <source>
        <dbReference type="EMBL" id="BCB74979.1"/>
    </source>
</evidence>
<dbReference type="PANTHER" id="PTHR48078">
    <property type="entry name" value="THREONINE DEHYDRATASE, MITOCHONDRIAL-RELATED"/>
    <property type="match status" value="1"/>
</dbReference>
<evidence type="ECO:0000256" key="4">
    <source>
        <dbReference type="ARBA" id="ARBA00012096"/>
    </source>
</evidence>
<dbReference type="InterPro" id="IPR050147">
    <property type="entry name" value="Ser/Thr_Dehydratase"/>
</dbReference>
<dbReference type="FunFam" id="3.40.50.1100:FF:000005">
    <property type="entry name" value="Threonine dehydratase catabolic"/>
    <property type="match status" value="1"/>
</dbReference>
<evidence type="ECO:0000256" key="8">
    <source>
        <dbReference type="ARBA" id="ARBA00031427"/>
    </source>
</evidence>
<gene>
    <name evidence="10" type="ORF">Pflav_013890</name>
</gene>
<evidence type="ECO:0000256" key="6">
    <source>
        <dbReference type="ARBA" id="ARBA00023239"/>
    </source>
</evidence>
<dbReference type="AlphaFoldDB" id="A0A6F8XMG4"/>
<sequence>MSNEVLAHADVRRDDVTAAAVWLRDRVVDTPLVRSATLDRIAGARLWLKAENLQIGGSYKFRGALRAVSQIAQRGEHRGVIAQSTGNHALAVAMAAEWYGLTATAVLPIDAPAAKVASIKDSGARVELAGTTVWRRLEVVDRLQAASGDAVLDAYDHPSVIAGQGSATWDLVEAVDRRGTSLDAVVVPVGGGGGVAGACLALEGRETAVYGVEPVGCDSLARSLDAGRRIAVPPAPTLADGLRPSLVGRLPFEILRTRVAGVVPVDDDDIGLAVCLALFHTKLLLEPSGAAGLAGALRLAASGSYTDIGVVLTGGNAEAGLIARLVAEYGATRAGSGGGGEKGRRA</sequence>
<keyword evidence="5" id="KW-0663">Pyridoxal phosphate</keyword>
<evidence type="ECO:0000256" key="2">
    <source>
        <dbReference type="ARBA" id="ARBA00001933"/>
    </source>
</evidence>
<dbReference type="PANTHER" id="PTHR48078:SF6">
    <property type="entry name" value="L-THREONINE DEHYDRATASE CATABOLIC TDCB"/>
    <property type="match status" value="1"/>
</dbReference>
<evidence type="ECO:0000256" key="1">
    <source>
        <dbReference type="ARBA" id="ARBA00001274"/>
    </source>
</evidence>
<dbReference type="SUPFAM" id="SSF53686">
    <property type="entry name" value="Tryptophan synthase beta subunit-like PLP-dependent enzymes"/>
    <property type="match status" value="1"/>
</dbReference>
<dbReference type="Pfam" id="PF00291">
    <property type="entry name" value="PALP"/>
    <property type="match status" value="1"/>
</dbReference>
<evidence type="ECO:0000256" key="3">
    <source>
        <dbReference type="ARBA" id="ARBA00010869"/>
    </source>
</evidence>
<reference evidence="10 11" key="1">
    <citation type="submission" date="2020-03" db="EMBL/GenBank/DDBJ databases">
        <title>Whole genome shotgun sequence of Phytohabitans flavus NBRC 107702.</title>
        <authorList>
            <person name="Komaki H."/>
            <person name="Tamura T."/>
        </authorList>
    </citation>
    <scope>NUCLEOTIDE SEQUENCE [LARGE SCALE GENOMIC DNA]</scope>
    <source>
        <strain evidence="10 11">NBRC 107702</strain>
    </source>
</reference>
<dbReference type="GO" id="GO:0006567">
    <property type="term" value="P:L-threonine catabolic process"/>
    <property type="evidence" value="ECO:0007669"/>
    <property type="project" value="TreeGrafter"/>
</dbReference>
<keyword evidence="6" id="KW-0456">Lyase</keyword>
<dbReference type="GO" id="GO:0003941">
    <property type="term" value="F:L-serine ammonia-lyase activity"/>
    <property type="evidence" value="ECO:0007669"/>
    <property type="project" value="TreeGrafter"/>
</dbReference>
<dbReference type="InterPro" id="IPR001926">
    <property type="entry name" value="TrpB-like_PALP"/>
</dbReference>
<reference evidence="10 11" key="2">
    <citation type="submission" date="2020-03" db="EMBL/GenBank/DDBJ databases">
        <authorList>
            <person name="Ichikawa N."/>
            <person name="Kimura A."/>
            <person name="Kitahashi Y."/>
            <person name="Uohara A."/>
        </authorList>
    </citation>
    <scope>NUCLEOTIDE SEQUENCE [LARGE SCALE GENOMIC DNA]</scope>
    <source>
        <strain evidence="10 11">NBRC 107702</strain>
    </source>
</reference>
<accession>A0A6F8XMG4</accession>
<dbReference type="KEGG" id="pfla:Pflav_013890"/>
<dbReference type="GO" id="GO:0009097">
    <property type="term" value="P:isoleucine biosynthetic process"/>
    <property type="evidence" value="ECO:0007669"/>
    <property type="project" value="TreeGrafter"/>
</dbReference>
<dbReference type="Proteomes" id="UP000502508">
    <property type="component" value="Chromosome"/>
</dbReference>
<evidence type="ECO:0000313" key="11">
    <source>
        <dbReference type="Proteomes" id="UP000502508"/>
    </source>
</evidence>
<dbReference type="RefSeq" id="WP_232071033.1">
    <property type="nucleotide sequence ID" value="NZ_AP022870.1"/>
</dbReference>
<name>A0A6F8XMG4_9ACTN</name>
<evidence type="ECO:0000256" key="5">
    <source>
        <dbReference type="ARBA" id="ARBA00022898"/>
    </source>
</evidence>
<protein>
    <recommendedName>
        <fullName evidence="4">threonine ammonia-lyase</fullName>
        <ecNumber evidence="4">4.3.1.19</ecNumber>
    </recommendedName>
    <alternativeName>
        <fullName evidence="8">Threonine deaminase</fullName>
    </alternativeName>
</protein>
<dbReference type="InterPro" id="IPR036052">
    <property type="entry name" value="TrpB-like_PALP_sf"/>
</dbReference>
<dbReference type="GO" id="GO:0004794">
    <property type="term" value="F:threonine deaminase activity"/>
    <property type="evidence" value="ECO:0007669"/>
    <property type="project" value="UniProtKB-EC"/>
</dbReference>
<proteinExistence type="inferred from homology"/>
<organism evidence="10 11">
    <name type="scientific">Phytohabitans flavus</name>
    <dbReference type="NCBI Taxonomy" id="1076124"/>
    <lineage>
        <taxon>Bacteria</taxon>
        <taxon>Bacillati</taxon>
        <taxon>Actinomycetota</taxon>
        <taxon>Actinomycetes</taxon>
        <taxon>Micromonosporales</taxon>
        <taxon>Micromonosporaceae</taxon>
    </lineage>
</organism>
<evidence type="ECO:0000259" key="9">
    <source>
        <dbReference type="Pfam" id="PF00291"/>
    </source>
</evidence>
<feature type="domain" description="Tryptophan synthase beta chain-like PALP" evidence="9">
    <location>
        <begin position="26"/>
        <end position="314"/>
    </location>
</feature>
<keyword evidence="11" id="KW-1185">Reference proteome</keyword>
<dbReference type="GO" id="GO:0006565">
    <property type="term" value="P:L-serine catabolic process"/>
    <property type="evidence" value="ECO:0007669"/>
    <property type="project" value="TreeGrafter"/>
</dbReference>
<evidence type="ECO:0000256" key="7">
    <source>
        <dbReference type="ARBA" id="ARBA00025527"/>
    </source>
</evidence>
<comment type="similarity">
    <text evidence="3">Belongs to the serine/threonine dehydratase family.</text>
</comment>
<dbReference type="InterPro" id="IPR000634">
    <property type="entry name" value="Ser/Thr_deHydtase_PyrdxlP-BS"/>
</dbReference>
<comment type="cofactor">
    <cofactor evidence="2">
        <name>pyridoxal 5'-phosphate</name>
        <dbReference type="ChEBI" id="CHEBI:597326"/>
    </cofactor>
</comment>
<comment type="catalytic activity">
    <reaction evidence="1">
        <text>L-threonine = 2-oxobutanoate + NH4(+)</text>
        <dbReference type="Rhea" id="RHEA:22108"/>
        <dbReference type="ChEBI" id="CHEBI:16763"/>
        <dbReference type="ChEBI" id="CHEBI:28938"/>
        <dbReference type="ChEBI" id="CHEBI:57926"/>
        <dbReference type="EC" id="4.3.1.19"/>
    </reaction>
</comment>
<dbReference type="Gene3D" id="3.40.50.1100">
    <property type="match status" value="2"/>
</dbReference>
<comment type="function">
    <text evidence="7">Catalyzes the anaerobic formation of alpha-ketobutyrate and ammonia from threonine in a two-step reaction. The first step involved a dehydration of threonine and a production of enamine intermediates (aminocrotonate), which tautomerizes to its imine form (iminobutyrate). Both intermediates are unstable and short-lived. The second step is the nonenzymatic hydrolysis of the enamine/imine intermediates to form 2-ketobutyrate and free ammonia. In the low water environment of the cell, the second step is accelerated by RidA.</text>
</comment>
<dbReference type="GO" id="GO:0030170">
    <property type="term" value="F:pyridoxal phosphate binding"/>
    <property type="evidence" value="ECO:0007669"/>
    <property type="project" value="InterPro"/>
</dbReference>